<dbReference type="InterPro" id="IPR041700">
    <property type="entry name" value="OMP_b-brl_3"/>
</dbReference>
<dbReference type="Proteomes" id="UP000093510">
    <property type="component" value="Unassembled WGS sequence"/>
</dbReference>
<keyword evidence="6 7" id="KW-0998">Cell outer membrane</keyword>
<keyword evidence="13" id="KW-1185">Reference proteome</keyword>
<evidence type="ECO:0000256" key="2">
    <source>
        <dbReference type="ARBA" id="ARBA00022448"/>
    </source>
</evidence>
<dbReference type="Pfam" id="PF13715">
    <property type="entry name" value="CarbopepD_reg_2"/>
    <property type="match status" value="1"/>
</dbReference>
<evidence type="ECO:0000256" key="1">
    <source>
        <dbReference type="ARBA" id="ARBA00004571"/>
    </source>
</evidence>
<keyword evidence="9" id="KW-0732">Signal</keyword>
<dbReference type="AlphaFoldDB" id="A0A1B9E9P7"/>
<evidence type="ECO:0000313" key="13">
    <source>
        <dbReference type="Proteomes" id="UP000093510"/>
    </source>
</evidence>
<evidence type="ECO:0000256" key="9">
    <source>
        <dbReference type="SAM" id="SignalP"/>
    </source>
</evidence>
<dbReference type="RefSeq" id="WP_066331451.1">
    <property type="nucleotide sequence ID" value="NZ_CP017688.1"/>
</dbReference>
<dbReference type="SUPFAM" id="SSF49464">
    <property type="entry name" value="Carboxypeptidase regulatory domain-like"/>
    <property type="match status" value="1"/>
</dbReference>
<feature type="compositionally biased region" description="Basic and acidic residues" evidence="8">
    <location>
        <begin position="801"/>
        <end position="814"/>
    </location>
</feature>
<feature type="signal peptide" evidence="9">
    <location>
        <begin position="1"/>
        <end position="22"/>
    </location>
</feature>
<dbReference type="Gene3D" id="2.60.40.1120">
    <property type="entry name" value="Carboxypeptidase-like, regulatory domain"/>
    <property type="match status" value="1"/>
</dbReference>
<dbReference type="InterPro" id="IPR039426">
    <property type="entry name" value="TonB-dep_rcpt-like"/>
</dbReference>
<comment type="subcellular location">
    <subcellularLocation>
        <location evidence="1 7">Cell outer membrane</location>
        <topology evidence="1 7">Multi-pass membrane protein</topology>
    </subcellularLocation>
</comment>
<feature type="chain" id="PRO_5008625468" evidence="9">
    <location>
        <begin position="23"/>
        <end position="820"/>
    </location>
</feature>
<keyword evidence="5 7" id="KW-0472">Membrane</keyword>
<keyword evidence="4 7" id="KW-0812">Transmembrane</keyword>
<dbReference type="EMBL" id="LVEP01000002">
    <property type="protein sequence ID" value="OCB78665.1"/>
    <property type="molecule type" value="Genomic_DNA"/>
</dbReference>
<dbReference type="Pfam" id="PF14905">
    <property type="entry name" value="OMP_b-brl_3"/>
    <property type="match status" value="1"/>
</dbReference>
<dbReference type="OrthoDB" id="8764943at2"/>
<feature type="domain" description="Outer membrane protein beta-barrel" evidence="11">
    <location>
        <begin position="382"/>
        <end position="796"/>
    </location>
</feature>
<dbReference type="SUPFAM" id="SSF56935">
    <property type="entry name" value="Porins"/>
    <property type="match status" value="1"/>
</dbReference>
<dbReference type="PROSITE" id="PS52016">
    <property type="entry name" value="TONB_DEPENDENT_REC_3"/>
    <property type="match status" value="1"/>
</dbReference>
<keyword evidence="3 7" id="KW-1134">Transmembrane beta strand</keyword>
<feature type="region of interest" description="Disordered" evidence="8">
    <location>
        <begin position="801"/>
        <end position="820"/>
    </location>
</feature>
<dbReference type="InterPro" id="IPR008969">
    <property type="entry name" value="CarboxyPept-like_regulatory"/>
</dbReference>
<dbReference type="InterPro" id="IPR037066">
    <property type="entry name" value="Plug_dom_sf"/>
</dbReference>
<dbReference type="Pfam" id="PF07715">
    <property type="entry name" value="Plug"/>
    <property type="match status" value="1"/>
</dbReference>
<evidence type="ECO:0000313" key="12">
    <source>
        <dbReference type="EMBL" id="OCB78665.1"/>
    </source>
</evidence>
<evidence type="ECO:0000259" key="10">
    <source>
        <dbReference type="Pfam" id="PF07715"/>
    </source>
</evidence>
<dbReference type="GO" id="GO:0009279">
    <property type="term" value="C:cell outer membrane"/>
    <property type="evidence" value="ECO:0007669"/>
    <property type="project" value="UniProtKB-SubCell"/>
</dbReference>
<comment type="caution">
    <text evidence="12">The sequence shown here is derived from an EMBL/GenBank/DDBJ whole genome shotgun (WGS) entry which is preliminary data.</text>
</comment>
<accession>A0A1B9E9P7</accession>
<dbReference type="Gene3D" id="2.40.170.20">
    <property type="entry name" value="TonB-dependent receptor, beta-barrel domain"/>
    <property type="match status" value="1"/>
</dbReference>
<dbReference type="InterPro" id="IPR012910">
    <property type="entry name" value="Plug_dom"/>
</dbReference>
<evidence type="ECO:0000256" key="8">
    <source>
        <dbReference type="SAM" id="MobiDB-lite"/>
    </source>
</evidence>
<reference evidence="12 13" key="1">
    <citation type="submission" date="2016-03" db="EMBL/GenBank/DDBJ databases">
        <authorList>
            <person name="Ploux O."/>
        </authorList>
    </citation>
    <scope>NUCLEOTIDE SEQUENCE [LARGE SCALE GENOMIC DNA]</scope>
    <source>
        <strain evidence="12 13">LPB0076</strain>
    </source>
</reference>
<dbReference type="InterPro" id="IPR036942">
    <property type="entry name" value="Beta-barrel_TonB_sf"/>
</dbReference>
<evidence type="ECO:0000256" key="3">
    <source>
        <dbReference type="ARBA" id="ARBA00022452"/>
    </source>
</evidence>
<dbReference type="PANTHER" id="PTHR40980:SF4">
    <property type="entry name" value="TONB-DEPENDENT RECEPTOR-LIKE BETA-BARREL DOMAIN-CONTAINING PROTEIN"/>
    <property type="match status" value="1"/>
</dbReference>
<evidence type="ECO:0000256" key="5">
    <source>
        <dbReference type="ARBA" id="ARBA00023136"/>
    </source>
</evidence>
<organism evidence="12 13">
    <name type="scientific">Flavobacterium crassostreae</name>
    <dbReference type="NCBI Taxonomy" id="1763534"/>
    <lineage>
        <taxon>Bacteria</taxon>
        <taxon>Pseudomonadati</taxon>
        <taxon>Bacteroidota</taxon>
        <taxon>Flavobacteriia</taxon>
        <taxon>Flavobacteriales</taxon>
        <taxon>Flavobacteriaceae</taxon>
        <taxon>Flavobacterium</taxon>
    </lineage>
</organism>
<sequence length="820" mass="92970">MPYSLKHQLSLALFFVFLFGFAQQKPAQKDITITGNVLEKTSKQPLEYATVTFTNSKTQKITAGGITNSKGEFSIVIAPGLYTLQIEFISFKPVLIKQFFKENTALGTLALIEDVSQLKEVVIRAEKSTVEIKLDKKVYHVGKDMLVKGGTVSDVLENVPSVSVDVEGNVSLRGSDNVRIFIDGRPSNALNMAEALRQIPADAIDKVEVITNPSARYDAEGGAGILNIILKKGKTDGFNGTLIGSLGLPETYGLNANLNYKTQKINYFTSTGYSYRTSQGAGTTNSQYLNPDNGSILKYINENRDTKRNRKGINTKTGAEWTLNPTTFWTNSWSYRQNNGTNQDQVTYNNLDQNNHFVYTNYRLNDGKNTGNDWEFASNFIKNFSKSGHKLTTDASYSKEKDLDNATINGINNHFVDQSTYSTTNNTETQNQFLLQADYVLPIKEGSQFEAGYKGNFNTLNKKYAVLSTENTFNTTNPLSNTLEYNEKINALYTQYGFKTNKVSYLFGLRWEDTNIAVNLLDTQEFNTKKYQLFFPSAFVNYQITDQSNLSISYSKRLSRPRGRYLDPTANLSSNINIFRGNPDLDPSLTDKLDLGYLQRWNKLSWNTSVYFENTTDVFSFVRYESGQFVGSTPVVLITPINLGKEQKTGFEFTLNYSPFKKWKINSSLNLYNTTTTGNFSYTNSNNQLIIQSLNNQAFSWFTRSSSRLSLPYKIEWQASIMYFGPSKTAQGKSLEQYVVHTAFSKDLLKEKATIAFNVSDVFNSRKMKNRTNLANLNSYSEFQWRKRQWNLSFTYRINNKKTDRDKTNPKNNEEEGSGF</sequence>
<gene>
    <name evidence="12" type="ORF">LPBF_01340</name>
</gene>
<feature type="domain" description="TonB-dependent receptor plug" evidence="10">
    <location>
        <begin position="149"/>
        <end position="225"/>
    </location>
</feature>
<proteinExistence type="inferred from homology"/>
<evidence type="ECO:0000259" key="11">
    <source>
        <dbReference type="Pfam" id="PF14905"/>
    </source>
</evidence>
<dbReference type="STRING" id="1763534.GCA_001831475_01693"/>
<dbReference type="PANTHER" id="PTHR40980">
    <property type="entry name" value="PLUG DOMAIN-CONTAINING PROTEIN"/>
    <property type="match status" value="1"/>
</dbReference>
<evidence type="ECO:0000256" key="7">
    <source>
        <dbReference type="PROSITE-ProRule" id="PRU01360"/>
    </source>
</evidence>
<comment type="similarity">
    <text evidence="7">Belongs to the TonB-dependent receptor family.</text>
</comment>
<evidence type="ECO:0000256" key="6">
    <source>
        <dbReference type="ARBA" id="ARBA00023237"/>
    </source>
</evidence>
<name>A0A1B9E9P7_9FLAO</name>
<dbReference type="Gene3D" id="2.170.130.10">
    <property type="entry name" value="TonB-dependent receptor, plug domain"/>
    <property type="match status" value="1"/>
</dbReference>
<keyword evidence="12" id="KW-0675">Receptor</keyword>
<protein>
    <submittedName>
        <fullName evidence="12">TonB-dependent receptor</fullName>
    </submittedName>
</protein>
<keyword evidence="2 7" id="KW-0813">Transport</keyword>
<evidence type="ECO:0000256" key="4">
    <source>
        <dbReference type="ARBA" id="ARBA00022692"/>
    </source>
</evidence>